<accession>A0AB39YDC3</accession>
<dbReference type="EMBL" id="CP165727">
    <property type="protein sequence ID" value="XDV67922.1"/>
    <property type="molecule type" value="Genomic_DNA"/>
</dbReference>
<proteinExistence type="predicted"/>
<reference evidence="1" key="1">
    <citation type="submission" date="2024-08" db="EMBL/GenBank/DDBJ databases">
        <authorList>
            <person name="Yu S.T."/>
        </authorList>
    </citation>
    <scope>NUCLEOTIDE SEQUENCE</scope>
    <source>
        <strain evidence="1">R33</strain>
    </source>
</reference>
<name>A0AB39YDC3_9ACTN</name>
<dbReference type="AlphaFoldDB" id="A0AB39YDC3"/>
<dbReference type="RefSeq" id="WP_159047208.1">
    <property type="nucleotide sequence ID" value="NZ_CP165727.1"/>
</dbReference>
<protein>
    <submittedName>
        <fullName evidence="1">Uncharacterized protein</fullName>
    </submittedName>
</protein>
<organism evidence="1">
    <name type="scientific">Streptomyces sp. R33</name>
    <dbReference type="NCBI Taxonomy" id="3238629"/>
    <lineage>
        <taxon>Bacteria</taxon>
        <taxon>Bacillati</taxon>
        <taxon>Actinomycetota</taxon>
        <taxon>Actinomycetes</taxon>
        <taxon>Kitasatosporales</taxon>
        <taxon>Streptomycetaceae</taxon>
        <taxon>Streptomyces</taxon>
    </lineage>
</organism>
<gene>
    <name evidence="1" type="ORF">AB5J51_35880</name>
</gene>
<sequence>MLEFPKPRALVCSYCQAGPKDGTARTLSAEAGILTVTWHTASCPHYAADRILADKRI</sequence>
<evidence type="ECO:0000313" key="1">
    <source>
        <dbReference type="EMBL" id="XDV67922.1"/>
    </source>
</evidence>